<dbReference type="RefSeq" id="WP_065165527.1">
    <property type="nucleotide sequence ID" value="NZ_CP044225.1"/>
</dbReference>
<protein>
    <submittedName>
        <fullName evidence="7">VlhA</fullName>
    </submittedName>
</protein>
<dbReference type="PROSITE" id="PS51257">
    <property type="entry name" value="PROKAR_LIPOPROTEIN"/>
    <property type="match status" value="1"/>
</dbReference>
<dbReference type="Pfam" id="PF07554">
    <property type="entry name" value="FIVAR"/>
    <property type="match status" value="2"/>
</dbReference>
<gene>
    <name evidence="7" type="primary">vlhA</name>
    <name evidence="9" type="ORF">BAY36_00035</name>
</gene>
<dbReference type="EMBL" id="MAGQ01000003">
    <property type="protein sequence ID" value="OBU78833.1"/>
    <property type="molecule type" value="Genomic_DNA"/>
</dbReference>
<evidence type="ECO:0000313" key="9">
    <source>
        <dbReference type="EMBL" id="OBU78833.1"/>
    </source>
</evidence>
<evidence type="ECO:0000313" key="10">
    <source>
        <dbReference type="Proteomes" id="UP000092188"/>
    </source>
</evidence>
<reference evidence="7" key="1">
    <citation type="submission" date="2016-01" db="EMBL/GenBank/DDBJ databases">
        <title>Identification of strain-specific sequences that distinguish field isolates from a Mycoplasma gallisepticum vaccine strain.</title>
        <authorList>
            <person name="Ricketts C."/>
            <person name="Pickler L."/>
            <person name="Maurer J.J."/>
            <person name="Ayyampalayam S."/>
            <person name="Garcia M."/>
            <person name="Ferguson-Noel N."/>
        </authorList>
    </citation>
    <scope>NUCLEOTIDE SEQUENCE</scope>
    <source>
        <strain evidence="4">K2966</strain>
        <strain evidence="5">K5322C-13</strain>
        <strain evidence="8">K6112B-8</strain>
        <strain evidence="7">K6208B-10</strain>
        <strain evidence="6">K6216D</strain>
    </source>
</reference>
<dbReference type="EMBL" id="KU577588">
    <property type="protein sequence ID" value="ANN85818.1"/>
    <property type="molecule type" value="Genomic_DNA"/>
</dbReference>
<dbReference type="EMBL" id="KU577612">
    <property type="protein sequence ID" value="ANN85842.1"/>
    <property type="molecule type" value="Genomic_DNA"/>
</dbReference>
<feature type="compositionally biased region" description="Polar residues" evidence="1">
    <location>
        <begin position="393"/>
        <end position="410"/>
    </location>
</feature>
<evidence type="ECO:0000313" key="7">
    <source>
        <dbReference type="EMBL" id="ANN85818.1"/>
    </source>
</evidence>
<feature type="region of interest" description="Disordered" evidence="1">
    <location>
        <begin position="379"/>
        <end position="443"/>
    </location>
</feature>
<dbReference type="Pfam" id="PF05692">
    <property type="entry name" value="Myco_haema"/>
    <property type="match status" value="1"/>
</dbReference>
<reference evidence="9 10" key="2">
    <citation type="submission" date="2016-06" db="EMBL/GenBank/DDBJ databases">
        <authorList>
            <person name="Ricketts C."/>
            <person name="Pickler L."/>
            <person name="Maurer J."/>
            <person name="Ayyampalayam S."/>
            <person name="Garcia M."/>
            <person name="Ferguson-Noel N.M."/>
        </authorList>
    </citation>
    <scope>NUCLEOTIDE SEQUENCE [LARGE SCALE GENOMIC DNA]</scope>
    <source>
        <strain evidence="9 10">K6356</strain>
    </source>
</reference>
<proteinExistence type="predicted"/>
<dbReference type="EMBL" id="KU577585">
    <property type="protein sequence ID" value="ANN85815.1"/>
    <property type="molecule type" value="Genomic_DNA"/>
</dbReference>
<organism evidence="7">
    <name type="scientific">Mycoplasmoides gallisepticum</name>
    <name type="common">Mycoplasma gallisepticum</name>
    <dbReference type="NCBI Taxonomy" id="2096"/>
    <lineage>
        <taxon>Bacteria</taxon>
        <taxon>Bacillati</taxon>
        <taxon>Mycoplasmatota</taxon>
        <taxon>Mycoplasmoidales</taxon>
        <taxon>Mycoplasmoidaceae</taxon>
        <taxon>Mycoplasmoides</taxon>
    </lineage>
</organism>
<evidence type="ECO:0000256" key="2">
    <source>
        <dbReference type="SAM" id="SignalP"/>
    </source>
</evidence>
<dbReference type="EMBL" id="KU577613">
    <property type="protein sequence ID" value="ANN85843.1"/>
    <property type="molecule type" value="Genomic_DNA"/>
</dbReference>
<evidence type="ECO:0000313" key="4">
    <source>
        <dbReference type="EMBL" id="ANN85815.1"/>
    </source>
</evidence>
<dbReference type="EMBL" id="KU577589">
    <property type="protein sequence ID" value="ANN85819.1"/>
    <property type="molecule type" value="Genomic_DNA"/>
</dbReference>
<evidence type="ECO:0000313" key="5">
    <source>
        <dbReference type="EMBL" id="ANN85816.1"/>
    </source>
</evidence>
<feature type="region of interest" description="Disordered" evidence="1">
    <location>
        <begin position="27"/>
        <end position="75"/>
    </location>
</feature>
<dbReference type="EMBL" id="KU577609">
    <property type="protein sequence ID" value="ANN85839.1"/>
    <property type="molecule type" value="Genomic_DNA"/>
</dbReference>
<dbReference type="EMBL" id="KU577586">
    <property type="protein sequence ID" value="ANN85816.1"/>
    <property type="molecule type" value="Genomic_DNA"/>
</dbReference>
<feature type="compositionally biased region" description="Polar residues" evidence="1">
    <location>
        <begin position="417"/>
        <end position="443"/>
    </location>
</feature>
<evidence type="ECO:0000256" key="1">
    <source>
        <dbReference type="SAM" id="MobiDB-lite"/>
    </source>
</evidence>
<feature type="domain" description="Haemagglutinin Mycoplasma" evidence="3">
    <location>
        <begin position="247"/>
        <end position="704"/>
    </location>
</feature>
<dbReference type="InterPro" id="IPR008692">
    <property type="entry name" value="Hemogglutn_Mycoplasma"/>
</dbReference>
<accession>A0A1A6YYH2</accession>
<evidence type="ECO:0000313" key="6">
    <source>
        <dbReference type="EMBL" id="ANN85817.1"/>
    </source>
</evidence>
<dbReference type="EMBL" id="KU577587">
    <property type="protein sequence ID" value="ANN85817.1"/>
    <property type="molecule type" value="Genomic_DNA"/>
</dbReference>
<feature type="region of interest" description="Disordered" evidence="1">
    <location>
        <begin position="711"/>
        <end position="732"/>
    </location>
</feature>
<keyword evidence="2" id="KW-0732">Signal</keyword>
<name>A0A1A6YYH2_MYCGL</name>
<feature type="signal peptide" evidence="2">
    <location>
        <begin position="1"/>
        <end position="23"/>
    </location>
</feature>
<evidence type="ECO:0000259" key="3">
    <source>
        <dbReference type="Pfam" id="PF05692"/>
    </source>
</evidence>
<dbReference type="EMBL" id="KU577611">
    <property type="protein sequence ID" value="ANN85841.1"/>
    <property type="molecule type" value="Genomic_DNA"/>
</dbReference>
<evidence type="ECO:0000313" key="8">
    <source>
        <dbReference type="EMBL" id="ANN85819.1"/>
    </source>
</evidence>
<feature type="chain" id="PRO_5009084821" evidence="2">
    <location>
        <begin position="24"/>
        <end position="732"/>
    </location>
</feature>
<dbReference type="EMBL" id="KU577610">
    <property type="protein sequence ID" value="ANN85840.1"/>
    <property type="molecule type" value="Genomic_DNA"/>
</dbReference>
<dbReference type="AlphaFoldDB" id="A0A1A6YYH2"/>
<dbReference type="Proteomes" id="UP000092188">
    <property type="component" value="Unassembled WGS sequence"/>
</dbReference>
<sequence>MKRKNILKFVSLLGIGSFVMLSAASCTSATTPTPNPEPKPNPKPEPKPDPMPNPPSGGMNGGDTNPGNSGGMDNAAPQLAAAKTALINLLNGQTEKVGLYNDYAKIKDQLVKAYTAAKEISDKSDATLQEVNNAKTTLETAINVAATSKQTFDSQHASLVTAYKELKTAISNEETTLAAYTQEQFFGIKMHLTALYNAGKALINKTLEGVVLDTQAVVDANTKLREATKEDVLKQQKQNATMLADSFVKQVINKTDIVSTTNMAPQPGNYSFVGYSVDVPGGTGNQNNAPNWNFAKRIVWTNTNNKNRPLANQSENSVPLTDVSWIYSLTGAGAKYTLTFNYYGPKTGYLYFPYKLVKASDVVELQYKLNDADPKAIEFKKSSATQAPAGESETLSSPDQRQPAGSTPSNPERRAAESSTDSNPRNQENSQSNQSAPETSAMNETPTVSDINVAKVNLANLNFGENKIEFSIPTGVSNKVAPMIGNMYLTSSDTEANRDKIYDDLFGNTSVQQENQTAVTVDLLKGYSLATSFREYIRQFTNLKTSGDMMGTSPTVYLVGLIGGSQRRTDDSGITNIQNSPNVDNDARTFTIYVNAPREGDYSIRGSYLTNAQRNLKFSTNSGANNMMNDLTITVNAQTDWNTLGTFDTANNTNITNGTTANADGQNMQNTNRTLHLNKGLNKVVISGTNNNDTPYIGNLTFSLHANTTTHNSNAAGTSGNPSSNGGQAAAA</sequence>